<dbReference type="OrthoDB" id="9776648at2"/>
<feature type="transmembrane region" description="Helical" evidence="7">
    <location>
        <begin position="369"/>
        <end position="393"/>
    </location>
</feature>
<comment type="subcellular location">
    <subcellularLocation>
        <location evidence="1 7">Cell membrane</location>
        <topology evidence="1 7">Multi-pass membrane protein</topology>
    </subcellularLocation>
</comment>
<keyword evidence="6 7" id="KW-0472">Membrane</keyword>
<dbReference type="GO" id="GO:0055085">
    <property type="term" value="P:transmembrane transport"/>
    <property type="evidence" value="ECO:0007669"/>
    <property type="project" value="InterPro"/>
</dbReference>
<dbReference type="CDD" id="cd06261">
    <property type="entry name" value="TM_PBP2"/>
    <property type="match status" value="2"/>
</dbReference>
<feature type="transmembrane region" description="Helical" evidence="7">
    <location>
        <begin position="333"/>
        <end position="357"/>
    </location>
</feature>
<keyword evidence="4 7" id="KW-0812">Transmembrane</keyword>
<dbReference type="AlphaFoldDB" id="A0A5B8NPZ3"/>
<reference evidence="9 10" key="1">
    <citation type="submission" date="2019-08" db="EMBL/GenBank/DDBJ databases">
        <title>Carotenoids and Carotenoid Binding Proteins in the Halophilic Cyanobacterium Euhalothece sp. ZM00.</title>
        <authorList>
            <person name="Cho S.M."/>
            <person name="Song J.Y."/>
            <person name="Park Y.-I."/>
        </authorList>
    </citation>
    <scope>NUCLEOTIDE SEQUENCE [LARGE SCALE GENOMIC DNA]</scope>
    <source>
        <strain evidence="9 10">Z-M001</strain>
    </source>
</reference>
<dbReference type="PANTHER" id="PTHR30183:SF2">
    <property type="entry name" value="IRON UTILIZATION PROTEIN"/>
    <property type="match status" value="1"/>
</dbReference>
<accession>A0A5B8NPZ3</accession>
<evidence type="ECO:0000256" key="5">
    <source>
        <dbReference type="ARBA" id="ARBA00022989"/>
    </source>
</evidence>
<evidence type="ECO:0000256" key="3">
    <source>
        <dbReference type="ARBA" id="ARBA00022475"/>
    </source>
</evidence>
<dbReference type="SUPFAM" id="SSF161098">
    <property type="entry name" value="MetI-like"/>
    <property type="match status" value="2"/>
</dbReference>
<feature type="domain" description="ABC transmembrane type-1" evidence="8">
    <location>
        <begin position="334"/>
        <end position="540"/>
    </location>
</feature>
<name>A0A5B8NPZ3_9CHRO</name>
<dbReference type="Gene3D" id="1.10.3720.10">
    <property type="entry name" value="MetI-like"/>
    <property type="match status" value="2"/>
</dbReference>
<keyword evidence="5 7" id="KW-1133">Transmembrane helix</keyword>
<evidence type="ECO:0000259" key="8">
    <source>
        <dbReference type="PROSITE" id="PS50928"/>
    </source>
</evidence>
<protein>
    <submittedName>
        <fullName evidence="9">Iron ABC transporter permease</fullName>
    </submittedName>
</protein>
<feature type="transmembrane region" description="Helical" evidence="7">
    <location>
        <begin position="7"/>
        <end position="38"/>
    </location>
</feature>
<feature type="transmembrane region" description="Helical" evidence="7">
    <location>
        <begin position="408"/>
        <end position="429"/>
    </location>
</feature>
<dbReference type="PANTHER" id="PTHR30183">
    <property type="entry name" value="MOLYBDENUM TRANSPORT SYSTEM PERMEASE PROTEIN MODB"/>
    <property type="match status" value="1"/>
</dbReference>
<dbReference type="EMBL" id="CP042326">
    <property type="protein sequence ID" value="QDZ40250.1"/>
    <property type="molecule type" value="Genomic_DNA"/>
</dbReference>
<keyword evidence="2 7" id="KW-0813">Transport</keyword>
<organism evidence="9 10">
    <name type="scientific">Euhalothece natronophila Z-M001</name>
    <dbReference type="NCBI Taxonomy" id="522448"/>
    <lineage>
        <taxon>Bacteria</taxon>
        <taxon>Bacillati</taxon>
        <taxon>Cyanobacteriota</taxon>
        <taxon>Cyanophyceae</taxon>
        <taxon>Oscillatoriophycideae</taxon>
        <taxon>Chroococcales</taxon>
        <taxon>Halothecacae</taxon>
        <taxon>Halothece cluster</taxon>
        <taxon>Euhalothece</taxon>
    </lineage>
</organism>
<feature type="transmembrane region" description="Helical" evidence="7">
    <location>
        <begin position="145"/>
        <end position="168"/>
    </location>
</feature>
<evidence type="ECO:0000313" key="10">
    <source>
        <dbReference type="Proteomes" id="UP000318453"/>
    </source>
</evidence>
<feature type="transmembrane region" description="Helical" evidence="7">
    <location>
        <begin position="58"/>
        <end position="82"/>
    </location>
</feature>
<dbReference type="FunFam" id="1.10.3720.10:FF:000088">
    <property type="entry name" value="Iron(III) ABC transporter, permease protein"/>
    <property type="match status" value="1"/>
</dbReference>
<evidence type="ECO:0000256" key="7">
    <source>
        <dbReference type="RuleBase" id="RU363032"/>
    </source>
</evidence>
<dbReference type="GO" id="GO:0005886">
    <property type="term" value="C:plasma membrane"/>
    <property type="evidence" value="ECO:0007669"/>
    <property type="project" value="UniProtKB-SubCell"/>
</dbReference>
<dbReference type="Pfam" id="PF00528">
    <property type="entry name" value="BPD_transp_1"/>
    <property type="match status" value="2"/>
</dbReference>
<keyword evidence="3" id="KW-1003">Cell membrane</keyword>
<evidence type="ECO:0000256" key="4">
    <source>
        <dbReference type="ARBA" id="ARBA00022692"/>
    </source>
</evidence>
<comment type="similarity">
    <text evidence="7">Belongs to the binding-protein-dependent transport system permease family.</text>
</comment>
<feature type="transmembrane region" description="Helical" evidence="7">
    <location>
        <begin position="519"/>
        <end position="542"/>
    </location>
</feature>
<feature type="transmembrane region" description="Helical" evidence="7">
    <location>
        <begin position="243"/>
        <end position="262"/>
    </location>
</feature>
<keyword evidence="10" id="KW-1185">Reference proteome</keyword>
<dbReference type="InterPro" id="IPR000515">
    <property type="entry name" value="MetI-like"/>
</dbReference>
<dbReference type="InterPro" id="IPR035906">
    <property type="entry name" value="MetI-like_sf"/>
</dbReference>
<proteinExistence type="inferred from homology"/>
<evidence type="ECO:0000313" key="9">
    <source>
        <dbReference type="EMBL" id="QDZ40250.1"/>
    </source>
</evidence>
<dbReference type="KEGG" id="enn:FRE64_09980"/>
<feature type="transmembrane region" description="Helical" evidence="7">
    <location>
        <begin position="465"/>
        <end position="486"/>
    </location>
</feature>
<evidence type="ECO:0000256" key="6">
    <source>
        <dbReference type="ARBA" id="ARBA00023136"/>
    </source>
</evidence>
<feature type="domain" description="ABC transmembrane type-1" evidence="8">
    <location>
        <begin position="47"/>
        <end position="261"/>
    </location>
</feature>
<dbReference type="PROSITE" id="PS50928">
    <property type="entry name" value="ABC_TM1"/>
    <property type="match status" value="2"/>
</dbReference>
<sequence>MSCSRRYLVLFNVWTMGVLLIALLITTPILLICASVFVNTGELWQHLAKTVLSEYITNASILMIGVGLGVFLTGVGTAWLVTRCQFYGSNFLEWALLLPLATPAYILAYTYTHLLDFFGPIQTTLRSLFGWTNINDYWFPDIRNIWGAIIMLTLALYPYVYLLVRVAFMEQAGRLVEASRSLGYDPWSSFFKVALPLARPAIASGVILVLMETLGDFGTVEYFGVTTFTTGIYRTWFGMGDRLAATQLSVVLLLFIAVLIVLERLSRRQAQYYELVSSSEPPPRYQLSGIRAIVAFLICILPLILGFIIPVSYLSYLTGTNAEYTLTESFWEIAQNSLILGGISAILACAIALFLGYGQRQSKSLLLNIGVRVASMGYAIPGTVIAVGILIPLTQLDQHIDHWMRSTFGIPIGLVMSGTITALIFAYLVRFLAVSFNSIESSLIKIKPSLDEAARSLGNNLFSTLLRVHLPLIWGGSLTGIMLVFVDVIKELPATLIIRPFNFDTLAIKTYEYASDERFIQATTPALTIILVGIIPVIFLSWRIKVSRDY</sequence>
<feature type="transmembrane region" description="Helical" evidence="7">
    <location>
        <begin position="94"/>
        <end position="112"/>
    </location>
</feature>
<feature type="transmembrane region" description="Helical" evidence="7">
    <location>
        <begin position="292"/>
        <end position="313"/>
    </location>
</feature>
<gene>
    <name evidence="9" type="ORF">FRE64_09980</name>
</gene>
<evidence type="ECO:0000256" key="1">
    <source>
        <dbReference type="ARBA" id="ARBA00004651"/>
    </source>
</evidence>
<evidence type="ECO:0000256" key="2">
    <source>
        <dbReference type="ARBA" id="ARBA00022448"/>
    </source>
</evidence>
<dbReference type="Proteomes" id="UP000318453">
    <property type="component" value="Chromosome"/>
</dbReference>